<organism evidence="2 3">
    <name type="scientific">Massilia varians</name>
    <dbReference type="NCBI Taxonomy" id="457921"/>
    <lineage>
        <taxon>Bacteria</taxon>
        <taxon>Pseudomonadati</taxon>
        <taxon>Pseudomonadota</taxon>
        <taxon>Betaproteobacteria</taxon>
        <taxon>Burkholderiales</taxon>
        <taxon>Oxalobacteraceae</taxon>
        <taxon>Telluria group</taxon>
        <taxon>Massilia</taxon>
    </lineage>
</organism>
<gene>
    <name evidence="2" type="ORF">MasN3_09300</name>
</gene>
<dbReference type="InterPro" id="IPR029063">
    <property type="entry name" value="SAM-dependent_MTases_sf"/>
</dbReference>
<dbReference type="Pfam" id="PF08241">
    <property type="entry name" value="Methyltransf_11"/>
    <property type="match status" value="1"/>
</dbReference>
<dbReference type="Gene3D" id="3.40.50.150">
    <property type="entry name" value="Vaccinia Virus protein VP39"/>
    <property type="match status" value="1"/>
</dbReference>
<feature type="domain" description="Methyltransferase type 11" evidence="1">
    <location>
        <begin position="66"/>
        <end position="158"/>
    </location>
</feature>
<dbReference type="EMBL" id="AP026966">
    <property type="protein sequence ID" value="BDT57436.1"/>
    <property type="molecule type" value="Genomic_DNA"/>
</dbReference>
<keyword evidence="3" id="KW-1185">Reference proteome</keyword>
<protein>
    <recommendedName>
        <fullName evidence="1">Methyltransferase type 11 domain-containing protein</fullName>
    </recommendedName>
</protein>
<evidence type="ECO:0000259" key="1">
    <source>
        <dbReference type="Pfam" id="PF08241"/>
    </source>
</evidence>
<dbReference type="CDD" id="cd02440">
    <property type="entry name" value="AdoMet_MTases"/>
    <property type="match status" value="1"/>
</dbReference>
<accession>A0ABN6T725</accession>
<proteinExistence type="predicted"/>
<dbReference type="Proteomes" id="UP001163336">
    <property type="component" value="Chromosome"/>
</dbReference>
<dbReference type="PANTHER" id="PTHR43591">
    <property type="entry name" value="METHYLTRANSFERASE"/>
    <property type="match status" value="1"/>
</dbReference>
<evidence type="ECO:0000313" key="3">
    <source>
        <dbReference type="Proteomes" id="UP001163336"/>
    </source>
</evidence>
<reference evidence="2" key="1">
    <citation type="submission" date="2022-11" db="EMBL/GenBank/DDBJ databases">
        <title>Isolation and characterization of PLA-degrading bacterium Massilia sp. from Antarctic soil.</title>
        <authorList>
            <person name="Sato K."/>
            <person name="Gomez-Fuentes C."/>
            <person name="Ahmad S.A."/>
            <person name="Zulkharnain A."/>
        </authorList>
    </citation>
    <scope>NUCLEOTIDE SEQUENCE</scope>
    <source>
        <strain evidence="2">N-3</strain>
    </source>
</reference>
<sequence>MTHTIASTPSPRQPPDTGAPDYAAIKQRQQATWASGDFAIIGVTLQIVGESLAEAADVRAGERVIDIAAGNGNATLAAARRFARVTSTDYVPALLDKGRTRAAAEGLTVEFREADAEALPFYDGSFDVALSTFGVMFAPDHARCAAEMMRVVRGGGRIGIASWTPEGFIGQLFKTVGRHVPPPGGLASPAMWGKEDYLRQLFGPNAASIRAQPKMFNFRYASPAHMIQVFRDYYGPVHKAFAALDPAG</sequence>
<evidence type="ECO:0000313" key="2">
    <source>
        <dbReference type="EMBL" id="BDT57436.1"/>
    </source>
</evidence>
<dbReference type="SUPFAM" id="SSF53335">
    <property type="entry name" value="S-adenosyl-L-methionine-dependent methyltransferases"/>
    <property type="match status" value="1"/>
</dbReference>
<dbReference type="PANTHER" id="PTHR43591:SF24">
    <property type="entry name" value="2-METHOXY-6-POLYPRENYL-1,4-BENZOQUINOL METHYLASE, MITOCHONDRIAL"/>
    <property type="match status" value="1"/>
</dbReference>
<name>A0ABN6T725_9BURK</name>
<dbReference type="InterPro" id="IPR013216">
    <property type="entry name" value="Methyltransf_11"/>
</dbReference>